<keyword evidence="3 5" id="KW-0949">S-adenosyl-L-methionine</keyword>
<dbReference type="PANTHER" id="PTHR18895">
    <property type="entry name" value="HEMK METHYLTRANSFERASE"/>
    <property type="match status" value="1"/>
</dbReference>
<dbReference type="InParanoid" id="A0A517SGI5"/>
<feature type="domain" description="Methyltransferase small" evidence="6">
    <location>
        <begin position="112"/>
        <end position="203"/>
    </location>
</feature>
<dbReference type="InterPro" id="IPR004556">
    <property type="entry name" value="HemK-like"/>
</dbReference>
<comment type="function">
    <text evidence="5">Methylates the class 1 translation termination release factors RF1/PrfA and RF2/PrfB on the glutamine residue of the universally conserved GGQ motif.</text>
</comment>
<dbReference type="Gene3D" id="1.10.8.10">
    <property type="entry name" value="DNA helicase RuvA subunit, C-terminal domain"/>
    <property type="match status" value="1"/>
</dbReference>
<feature type="binding site" evidence="5">
    <location>
        <position position="197"/>
    </location>
    <ligand>
        <name>S-adenosyl-L-methionine</name>
        <dbReference type="ChEBI" id="CHEBI:59789"/>
    </ligand>
</feature>
<dbReference type="Pfam" id="PF17827">
    <property type="entry name" value="PrmC_N"/>
    <property type="match status" value="1"/>
</dbReference>
<dbReference type="CDD" id="cd02440">
    <property type="entry name" value="AdoMet_MTases"/>
    <property type="match status" value="1"/>
</dbReference>
<dbReference type="InterPro" id="IPR007848">
    <property type="entry name" value="Small_mtfrase_dom"/>
</dbReference>
<evidence type="ECO:0000259" key="6">
    <source>
        <dbReference type="Pfam" id="PF05175"/>
    </source>
</evidence>
<dbReference type="InterPro" id="IPR002052">
    <property type="entry name" value="DNA_methylase_N6_adenine_CS"/>
</dbReference>
<name>A0A517SGI5_9PLAN</name>
<dbReference type="PROSITE" id="PS00092">
    <property type="entry name" value="N6_MTASE"/>
    <property type="match status" value="1"/>
</dbReference>
<comment type="similarity">
    <text evidence="5">Belongs to the protein N5-glutamine methyltransferase family. PrmC subfamily.</text>
</comment>
<gene>
    <name evidence="5 8" type="primary">prmC</name>
    <name evidence="8" type="ORF">Pan44_32880</name>
</gene>
<organism evidence="8 9">
    <name type="scientific">Caulifigura coniformis</name>
    <dbReference type="NCBI Taxonomy" id="2527983"/>
    <lineage>
        <taxon>Bacteria</taxon>
        <taxon>Pseudomonadati</taxon>
        <taxon>Planctomycetota</taxon>
        <taxon>Planctomycetia</taxon>
        <taxon>Planctomycetales</taxon>
        <taxon>Planctomycetaceae</taxon>
        <taxon>Caulifigura</taxon>
    </lineage>
</organism>
<evidence type="ECO:0000256" key="1">
    <source>
        <dbReference type="ARBA" id="ARBA00022603"/>
    </source>
</evidence>
<feature type="binding site" evidence="5">
    <location>
        <position position="152"/>
    </location>
    <ligand>
        <name>S-adenosyl-L-methionine</name>
        <dbReference type="ChEBI" id="CHEBI:59789"/>
    </ligand>
</feature>
<keyword evidence="1 5" id="KW-0489">Methyltransferase</keyword>
<sequence>MASETTEWTVRRVLDWTIGYLKEHGSESPRLEAEVLLAHACGWPRIKLYTHFEDALSPDVRSRMRELVKRRGAREPVAYLVGYREFFSLKFEVGPGVFIPRPETETLVLESLEALKTCGHQNPRVLDLCTGSGAVGVSIAVNSRSASVICIDQNDAPAAFAAKNAENHSVAERVTVLQGDLFEPLAADATFHVIACNPPYVTTPEIERLDADVKSYEPHAALDGGPDGLDVLRRIMQEASSRLVPGGAILFELSPEQGEPAQQILREAGFTDVSAVKDLFGVVRVIKGRRSA</sequence>
<evidence type="ECO:0000256" key="2">
    <source>
        <dbReference type="ARBA" id="ARBA00022679"/>
    </source>
</evidence>
<feature type="binding site" evidence="5">
    <location>
        <begin position="197"/>
        <end position="200"/>
    </location>
    <ligand>
        <name>substrate</name>
    </ligand>
</feature>
<dbReference type="NCBIfam" id="TIGR00536">
    <property type="entry name" value="hemK_fam"/>
    <property type="match status" value="1"/>
</dbReference>
<evidence type="ECO:0000259" key="7">
    <source>
        <dbReference type="Pfam" id="PF17827"/>
    </source>
</evidence>
<dbReference type="InterPro" id="IPR019874">
    <property type="entry name" value="RF_methyltr_PrmC"/>
</dbReference>
<keyword evidence="9" id="KW-1185">Reference proteome</keyword>
<dbReference type="KEGG" id="ccos:Pan44_32880"/>
<accession>A0A517SGI5</accession>
<proteinExistence type="inferred from homology"/>
<dbReference type="Gene3D" id="3.40.50.150">
    <property type="entry name" value="Vaccinia Virus protein VP39"/>
    <property type="match status" value="1"/>
</dbReference>
<dbReference type="Proteomes" id="UP000315700">
    <property type="component" value="Chromosome"/>
</dbReference>
<dbReference type="InterPro" id="IPR029063">
    <property type="entry name" value="SAM-dependent_MTases_sf"/>
</dbReference>
<dbReference type="EMBL" id="CP036271">
    <property type="protein sequence ID" value="QDT55246.1"/>
    <property type="molecule type" value="Genomic_DNA"/>
</dbReference>
<reference evidence="8 9" key="1">
    <citation type="submission" date="2019-02" db="EMBL/GenBank/DDBJ databases">
        <title>Deep-cultivation of Planctomycetes and their phenomic and genomic characterization uncovers novel biology.</title>
        <authorList>
            <person name="Wiegand S."/>
            <person name="Jogler M."/>
            <person name="Boedeker C."/>
            <person name="Pinto D."/>
            <person name="Vollmers J."/>
            <person name="Rivas-Marin E."/>
            <person name="Kohn T."/>
            <person name="Peeters S.H."/>
            <person name="Heuer A."/>
            <person name="Rast P."/>
            <person name="Oberbeckmann S."/>
            <person name="Bunk B."/>
            <person name="Jeske O."/>
            <person name="Meyerdierks A."/>
            <person name="Storesund J.E."/>
            <person name="Kallscheuer N."/>
            <person name="Luecker S."/>
            <person name="Lage O.M."/>
            <person name="Pohl T."/>
            <person name="Merkel B.J."/>
            <person name="Hornburger P."/>
            <person name="Mueller R.-W."/>
            <person name="Bruemmer F."/>
            <person name="Labrenz M."/>
            <person name="Spormann A.M."/>
            <person name="Op den Camp H."/>
            <person name="Overmann J."/>
            <person name="Amann R."/>
            <person name="Jetten M.S.M."/>
            <person name="Mascher T."/>
            <person name="Medema M.H."/>
            <person name="Devos D.P."/>
            <person name="Kaster A.-K."/>
            <person name="Ovreas L."/>
            <person name="Rohde M."/>
            <person name="Galperin M.Y."/>
            <person name="Jogler C."/>
        </authorList>
    </citation>
    <scope>NUCLEOTIDE SEQUENCE [LARGE SCALE GENOMIC DNA]</scope>
    <source>
        <strain evidence="8 9">Pan44</strain>
    </source>
</reference>
<evidence type="ECO:0000256" key="5">
    <source>
        <dbReference type="HAMAP-Rule" id="MF_02126"/>
    </source>
</evidence>
<comment type="catalytic activity">
    <reaction evidence="4 5">
        <text>L-glutaminyl-[peptide chain release factor] + S-adenosyl-L-methionine = N(5)-methyl-L-glutaminyl-[peptide chain release factor] + S-adenosyl-L-homocysteine + H(+)</text>
        <dbReference type="Rhea" id="RHEA:42896"/>
        <dbReference type="Rhea" id="RHEA-COMP:10271"/>
        <dbReference type="Rhea" id="RHEA-COMP:10272"/>
        <dbReference type="ChEBI" id="CHEBI:15378"/>
        <dbReference type="ChEBI" id="CHEBI:30011"/>
        <dbReference type="ChEBI" id="CHEBI:57856"/>
        <dbReference type="ChEBI" id="CHEBI:59789"/>
        <dbReference type="ChEBI" id="CHEBI:61891"/>
        <dbReference type="EC" id="2.1.1.297"/>
    </reaction>
</comment>
<dbReference type="FunCoup" id="A0A517SGI5">
    <property type="interactions" value="458"/>
</dbReference>
<dbReference type="HAMAP" id="MF_02126">
    <property type="entry name" value="RF_methyltr_PrmC"/>
    <property type="match status" value="1"/>
</dbReference>
<dbReference type="RefSeq" id="WP_231754073.1">
    <property type="nucleotide sequence ID" value="NZ_CP036271.1"/>
</dbReference>
<evidence type="ECO:0000313" key="9">
    <source>
        <dbReference type="Proteomes" id="UP000315700"/>
    </source>
</evidence>
<dbReference type="NCBIfam" id="TIGR03534">
    <property type="entry name" value="RF_mod_PrmC"/>
    <property type="match status" value="1"/>
</dbReference>
<dbReference type="GO" id="GO:0032259">
    <property type="term" value="P:methylation"/>
    <property type="evidence" value="ECO:0007669"/>
    <property type="project" value="UniProtKB-KW"/>
</dbReference>
<comment type="caution">
    <text evidence="5">Lacks conserved residue(s) required for the propagation of feature annotation.</text>
</comment>
<evidence type="ECO:0000256" key="4">
    <source>
        <dbReference type="ARBA" id="ARBA00048391"/>
    </source>
</evidence>
<dbReference type="InterPro" id="IPR050320">
    <property type="entry name" value="N5-glutamine_MTase"/>
</dbReference>
<dbReference type="GO" id="GO:0003676">
    <property type="term" value="F:nucleic acid binding"/>
    <property type="evidence" value="ECO:0007669"/>
    <property type="project" value="InterPro"/>
</dbReference>
<evidence type="ECO:0000256" key="3">
    <source>
        <dbReference type="ARBA" id="ARBA00022691"/>
    </source>
</evidence>
<dbReference type="SUPFAM" id="SSF53335">
    <property type="entry name" value="S-adenosyl-L-methionine-dependent methyltransferases"/>
    <property type="match status" value="1"/>
</dbReference>
<dbReference type="GO" id="GO:0102559">
    <property type="term" value="F:peptide chain release factor N(5)-glutamine methyltransferase activity"/>
    <property type="evidence" value="ECO:0007669"/>
    <property type="project" value="UniProtKB-EC"/>
</dbReference>
<feature type="domain" description="Release factor glutamine methyltransferase N-terminal" evidence="7">
    <location>
        <begin position="13"/>
        <end position="82"/>
    </location>
</feature>
<dbReference type="InterPro" id="IPR040758">
    <property type="entry name" value="PrmC_N"/>
</dbReference>
<dbReference type="EC" id="2.1.1.297" evidence="5"/>
<dbReference type="AlphaFoldDB" id="A0A517SGI5"/>
<dbReference type="PANTHER" id="PTHR18895:SF74">
    <property type="entry name" value="MTRF1L RELEASE FACTOR GLUTAMINE METHYLTRANSFERASE"/>
    <property type="match status" value="1"/>
</dbReference>
<evidence type="ECO:0000313" key="8">
    <source>
        <dbReference type="EMBL" id="QDT55246.1"/>
    </source>
</evidence>
<protein>
    <recommendedName>
        <fullName evidence="5">Release factor glutamine methyltransferase</fullName>
        <shortName evidence="5">RF MTase</shortName>
        <ecNumber evidence="5">2.1.1.297</ecNumber>
    </recommendedName>
    <alternativeName>
        <fullName evidence="5">N5-glutamine methyltransferase PrmC</fullName>
    </alternativeName>
    <alternativeName>
        <fullName evidence="5">Protein-(glutamine-N5) MTase PrmC</fullName>
    </alternativeName>
    <alternativeName>
        <fullName evidence="5">Protein-glutamine N-methyltransferase PrmC</fullName>
    </alternativeName>
</protein>
<dbReference type="Pfam" id="PF05175">
    <property type="entry name" value="MTS"/>
    <property type="match status" value="1"/>
</dbReference>
<keyword evidence="2 5" id="KW-0808">Transferase</keyword>